<feature type="region of interest" description="Disordered" evidence="1">
    <location>
        <begin position="1"/>
        <end position="25"/>
    </location>
</feature>
<feature type="compositionally biased region" description="Polar residues" evidence="1">
    <location>
        <begin position="84"/>
        <end position="96"/>
    </location>
</feature>
<evidence type="ECO:0000313" key="2">
    <source>
        <dbReference type="EnsemblMetazoa" id="CLYHEMP017105.1"/>
    </source>
</evidence>
<reference evidence="2" key="1">
    <citation type="submission" date="2021-01" db="UniProtKB">
        <authorList>
            <consortium name="EnsemblMetazoa"/>
        </authorList>
    </citation>
    <scope>IDENTIFICATION</scope>
</reference>
<proteinExistence type="predicted"/>
<accession>A0A7M5X418</accession>
<name>A0A7M5X418_9CNID</name>
<sequence length="124" mass="13934">MSKPNATLAKSHIRKNGTQARPSIDIHLNGKGHVETELVKHRTINRTTSSPVHSPTLTRAIKCRSFLDDELDLDDFCSAKSGLGTPNVTHKTQNKLSPKMRKRSHSTKSEKELLKHFSRINLNN</sequence>
<organism evidence="2 3">
    <name type="scientific">Clytia hemisphaerica</name>
    <dbReference type="NCBI Taxonomy" id="252671"/>
    <lineage>
        <taxon>Eukaryota</taxon>
        <taxon>Metazoa</taxon>
        <taxon>Cnidaria</taxon>
        <taxon>Hydrozoa</taxon>
        <taxon>Hydroidolina</taxon>
        <taxon>Leptothecata</taxon>
        <taxon>Obeliida</taxon>
        <taxon>Clytiidae</taxon>
        <taxon>Clytia</taxon>
    </lineage>
</organism>
<keyword evidence="3" id="KW-1185">Reference proteome</keyword>
<dbReference type="EnsemblMetazoa" id="CLYHEMT017105.1">
    <property type="protein sequence ID" value="CLYHEMP017105.1"/>
    <property type="gene ID" value="CLYHEMG017105"/>
</dbReference>
<protein>
    <submittedName>
        <fullName evidence="2">Uncharacterized protein</fullName>
    </submittedName>
</protein>
<dbReference type="AlphaFoldDB" id="A0A7M5X418"/>
<evidence type="ECO:0000256" key="1">
    <source>
        <dbReference type="SAM" id="MobiDB-lite"/>
    </source>
</evidence>
<evidence type="ECO:0000313" key="3">
    <source>
        <dbReference type="Proteomes" id="UP000594262"/>
    </source>
</evidence>
<dbReference type="Proteomes" id="UP000594262">
    <property type="component" value="Unplaced"/>
</dbReference>
<feature type="region of interest" description="Disordered" evidence="1">
    <location>
        <begin position="82"/>
        <end position="112"/>
    </location>
</feature>